<sequence>MPSALDLVKEKESENWFLTRRQDVDKILYYLKQYVMRDKDKQIVPDIINITLPDVAIFAAEILSRLGSATERIVVTSENKSLDTDFIEDFQRAAFASADDRLRRQGKNPLNVHTDEQTCIRGRAARRILFRMKDGVLIPDITPWDTRFVTYNHDDEGLKWAAYKTERTKSEIEADFGIIIKGQTGVVVDIWDKEHNEIWIDNQQFISIDGFIPSEQEHPFGFTPVAIQVVSLGSMLADDDTVEHSGESLFFLIRDLIPELFRLVSIAQTINMRAVHGAYKWKNEEGVSGEPPDYDEATGIGAITSMGTTEDIDPLKVQDIQRSFIELTRIIENRLQRGSISNIDLGILGATPPSGVTLLAAKSDRDTVYRPRIQAKALLNETSAEMFTKQVLLMGGTVELGVPGQKRKFQTSKLTGEYQTEYKYFVKSPELDAGVLTLNAAAGDSIAKRFKDRDILQLEDPEENDLWLSWERLGKTVPAVQMNRDIRNTIKLAEQGVEGAEIEAEIASAQMGVTLEQMLAGDLELPKPKEEQEPKQVVPLLGQQQGTPSPRTEE</sequence>
<dbReference type="AlphaFoldDB" id="A0A0F9L0Z7"/>
<gene>
    <name evidence="2" type="ORF">LCGC14_1267250</name>
</gene>
<organism evidence="2">
    <name type="scientific">marine sediment metagenome</name>
    <dbReference type="NCBI Taxonomy" id="412755"/>
    <lineage>
        <taxon>unclassified sequences</taxon>
        <taxon>metagenomes</taxon>
        <taxon>ecological metagenomes</taxon>
    </lineage>
</organism>
<dbReference type="EMBL" id="LAZR01007078">
    <property type="protein sequence ID" value="KKM87608.1"/>
    <property type="molecule type" value="Genomic_DNA"/>
</dbReference>
<evidence type="ECO:0000313" key="2">
    <source>
        <dbReference type="EMBL" id="KKM87608.1"/>
    </source>
</evidence>
<protein>
    <recommendedName>
        <fullName evidence="3">Portal protein</fullName>
    </recommendedName>
</protein>
<feature type="compositionally biased region" description="Polar residues" evidence="1">
    <location>
        <begin position="542"/>
        <end position="554"/>
    </location>
</feature>
<accession>A0A0F9L0Z7</accession>
<feature type="region of interest" description="Disordered" evidence="1">
    <location>
        <begin position="522"/>
        <end position="554"/>
    </location>
</feature>
<evidence type="ECO:0008006" key="3">
    <source>
        <dbReference type="Google" id="ProtNLM"/>
    </source>
</evidence>
<feature type="compositionally biased region" description="Basic and acidic residues" evidence="1">
    <location>
        <begin position="524"/>
        <end position="534"/>
    </location>
</feature>
<evidence type="ECO:0000256" key="1">
    <source>
        <dbReference type="SAM" id="MobiDB-lite"/>
    </source>
</evidence>
<name>A0A0F9L0Z7_9ZZZZ</name>
<proteinExistence type="predicted"/>
<comment type="caution">
    <text evidence="2">The sequence shown here is derived from an EMBL/GenBank/DDBJ whole genome shotgun (WGS) entry which is preliminary data.</text>
</comment>
<reference evidence="2" key="1">
    <citation type="journal article" date="2015" name="Nature">
        <title>Complex archaea that bridge the gap between prokaryotes and eukaryotes.</title>
        <authorList>
            <person name="Spang A."/>
            <person name="Saw J.H."/>
            <person name="Jorgensen S.L."/>
            <person name="Zaremba-Niedzwiedzka K."/>
            <person name="Martijn J."/>
            <person name="Lind A.E."/>
            <person name="van Eijk R."/>
            <person name="Schleper C."/>
            <person name="Guy L."/>
            <person name="Ettema T.J."/>
        </authorList>
    </citation>
    <scope>NUCLEOTIDE SEQUENCE</scope>
</reference>